<evidence type="ECO:0000259" key="2">
    <source>
        <dbReference type="Pfam" id="PF12697"/>
    </source>
</evidence>
<protein>
    <submittedName>
        <fullName evidence="3">Nucleotide sugar epimerase</fullName>
    </submittedName>
</protein>
<dbReference type="InterPro" id="IPR013120">
    <property type="entry name" value="FAR_NAD-bd"/>
</dbReference>
<evidence type="ECO:0000313" key="3">
    <source>
        <dbReference type="EMBL" id="KWU65289.1"/>
    </source>
</evidence>
<dbReference type="Gene3D" id="3.40.50.1820">
    <property type="entry name" value="alpha/beta hydrolase"/>
    <property type="match status" value="1"/>
</dbReference>
<dbReference type="Pfam" id="PF12697">
    <property type="entry name" value="Abhydrolase_6"/>
    <property type="match status" value="1"/>
</dbReference>
<evidence type="ECO:0000259" key="1">
    <source>
        <dbReference type="Pfam" id="PF07993"/>
    </source>
</evidence>
<evidence type="ECO:0000313" key="4">
    <source>
        <dbReference type="Proteomes" id="UP000065797"/>
    </source>
</evidence>
<feature type="domain" description="Thioester reductase (TE)" evidence="1">
    <location>
        <begin position="6"/>
        <end position="231"/>
    </location>
</feature>
<dbReference type="InterPro" id="IPR029058">
    <property type="entry name" value="AB_hydrolase_fold"/>
</dbReference>
<gene>
    <name evidence="3" type="ORF">AWW70_11375</name>
</gene>
<dbReference type="GO" id="GO:0005737">
    <property type="term" value="C:cytoplasm"/>
    <property type="evidence" value="ECO:0007669"/>
    <property type="project" value="TreeGrafter"/>
</dbReference>
<dbReference type="PANTHER" id="PTHR48079">
    <property type="entry name" value="PROTEIN YEEZ"/>
    <property type="match status" value="1"/>
</dbReference>
<feature type="domain" description="AB hydrolase-1" evidence="2">
    <location>
        <begin position="376"/>
        <end position="600"/>
    </location>
</feature>
<accession>A0A109GEF4</accession>
<dbReference type="InterPro" id="IPR051783">
    <property type="entry name" value="NAD(P)-dependent_oxidoreduct"/>
</dbReference>
<comment type="caution">
    <text evidence="3">The sequence shown here is derived from an EMBL/GenBank/DDBJ whole genome shotgun (WGS) entry which is preliminary data.</text>
</comment>
<dbReference type="SUPFAM" id="SSF51735">
    <property type="entry name" value="NAD(P)-binding Rossmann-fold domains"/>
    <property type="match status" value="1"/>
</dbReference>
<dbReference type="GO" id="GO:0004029">
    <property type="term" value="F:aldehyde dehydrogenase (NAD+) activity"/>
    <property type="evidence" value="ECO:0007669"/>
    <property type="project" value="TreeGrafter"/>
</dbReference>
<dbReference type="PANTHER" id="PTHR48079:SF6">
    <property type="entry name" value="NAD(P)-BINDING DOMAIN-CONTAINING PROTEIN-RELATED"/>
    <property type="match status" value="1"/>
</dbReference>
<dbReference type="AlphaFoldDB" id="A0A109GEF4"/>
<dbReference type="InterPro" id="IPR000073">
    <property type="entry name" value="AB_hydrolase_1"/>
</dbReference>
<dbReference type="InterPro" id="IPR036291">
    <property type="entry name" value="NAD(P)-bd_dom_sf"/>
</dbReference>
<proteinExistence type="predicted"/>
<organism evidence="3 4">
    <name type="scientific">Bacillus mycoides</name>
    <dbReference type="NCBI Taxonomy" id="1405"/>
    <lineage>
        <taxon>Bacteria</taxon>
        <taxon>Bacillati</taxon>
        <taxon>Bacillota</taxon>
        <taxon>Bacilli</taxon>
        <taxon>Bacillales</taxon>
        <taxon>Bacillaceae</taxon>
        <taxon>Bacillus</taxon>
        <taxon>Bacillus cereus group</taxon>
    </lineage>
</organism>
<dbReference type="Proteomes" id="UP000065797">
    <property type="component" value="Unassembled WGS sequence"/>
</dbReference>
<name>A0A109GEF4_BACMY</name>
<reference evidence="3 4" key="1">
    <citation type="submission" date="2016-01" db="EMBL/GenBank/DDBJ databases">
        <authorList>
            <person name="McClelland M."/>
            <person name="Jain A."/>
            <person name="Saraogi P."/>
            <person name="Mendelson R."/>
            <person name="Westerman R."/>
            <person name="SanMiguel P."/>
            <person name="Csonka L."/>
        </authorList>
    </citation>
    <scope>NUCLEOTIDE SEQUENCE [LARGE SCALE GENOMIC DNA]</scope>
    <source>
        <strain evidence="3 4">PE8-15</strain>
    </source>
</reference>
<dbReference type="RefSeq" id="WP_060749944.1">
    <property type="nucleotide sequence ID" value="NZ_LRPH01000039.1"/>
</dbReference>
<sequence>MNIFMTGGTGYIGRHLIAELASQHQIYALVRQKNRLLTIINQLAPDQQNNIVPVIGDLTQPRLGLSDDSYKQLLATDLIIHAGGPMNIELNLIEAEQSFLTPAKSLVRLAQDIHAEKELKHFIHVAGFMSPYHEQNALLDLDHLLDNQPPYEKMKFLADSYIRKSLHNMSIPLSTVNPSVIVGDSFSGKTEQIGGLSILVDAVRRNLMPLVPGGDDYWLPMVHIDHVASFISKLVNTEGLSSNTYYLLDSKQESPSIRTFIKLMAHELQTTKPLGTIPLPLLKTVLRMGADKMLGIPKESMSFLVKSEFPVYSKLEIEQRNGRNSFVVPSTLPFIISDLDYRLNHLGLNQNEQKDFSQRRRANLVSLEKDRNETPIIFLHGTFSNADALLPLSQFLSGLNTWFVDLPGFGRTPYHHNPSVIEGYVESISTMITELNRPVILVGHSFGGLIAAQVMERLPSLIKQLILLQPVLHPIQPKYRFRRITSFVLKYMEPARLEKELLQTNSFRTSSQLLSNYAHSVVRDLKSPRIRKTNATVMSCLTISKSIQLNPETWDKRKIKILWGALDKDHHVPKQFEHLDITRIQYGHQFPVESPELTAQWISQAVTV</sequence>
<dbReference type="SUPFAM" id="SSF53474">
    <property type="entry name" value="alpha/beta-Hydrolases"/>
    <property type="match status" value="1"/>
</dbReference>
<dbReference type="Gene3D" id="3.40.50.720">
    <property type="entry name" value="NAD(P)-binding Rossmann-like Domain"/>
    <property type="match status" value="1"/>
</dbReference>
<dbReference type="Pfam" id="PF07993">
    <property type="entry name" value="NAD_binding_4"/>
    <property type="match status" value="1"/>
</dbReference>
<dbReference type="EMBL" id="LRPH01000039">
    <property type="protein sequence ID" value="KWU65289.1"/>
    <property type="molecule type" value="Genomic_DNA"/>
</dbReference>